<name>A0A2G5IDI6_CERBT</name>
<evidence type="ECO:0000256" key="3">
    <source>
        <dbReference type="ARBA" id="ARBA00022679"/>
    </source>
</evidence>
<organism evidence="5 6">
    <name type="scientific">Cercospora beticola</name>
    <name type="common">Sugarbeet leaf spot fungus</name>
    <dbReference type="NCBI Taxonomy" id="122368"/>
    <lineage>
        <taxon>Eukaryota</taxon>
        <taxon>Fungi</taxon>
        <taxon>Dikarya</taxon>
        <taxon>Ascomycota</taxon>
        <taxon>Pezizomycotina</taxon>
        <taxon>Dothideomycetes</taxon>
        <taxon>Dothideomycetidae</taxon>
        <taxon>Mycosphaerellales</taxon>
        <taxon>Mycosphaerellaceae</taxon>
        <taxon>Cercospora</taxon>
    </lineage>
</organism>
<reference evidence="5 6" key="1">
    <citation type="submission" date="2015-10" db="EMBL/GenBank/DDBJ databases">
        <title>The cercosporin biosynthetic gene cluster was horizontally transferred to several fungal lineages and shown to be expanded in Cercospora beticola based on microsynteny with recipient genomes.</title>
        <authorList>
            <person name="De Jonge R."/>
            <person name="Ebert M.K."/>
            <person name="Suttle J.C."/>
            <person name="Jurick Ii W.M."/>
            <person name="Secor G.A."/>
            <person name="Thomma B.P."/>
            <person name="Van De Peer Y."/>
            <person name="Bolton M.D."/>
        </authorList>
    </citation>
    <scope>NUCLEOTIDE SEQUENCE [LARGE SCALE GENOMIC DNA]</scope>
    <source>
        <strain evidence="5 6">09-40</strain>
    </source>
</reference>
<evidence type="ECO:0000256" key="2">
    <source>
        <dbReference type="ARBA" id="ARBA00022603"/>
    </source>
</evidence>
<keyword evidence="3 5" id="KW-0808">Transferase</keyword>
<dbReference type="OrthoDB" id="276151at2759"/>
<dbReference type="Pfam" id="PF05724">
    <property type="entry name" value="TPMT"/>
    <property type="match status" value="1"/>
</dbReference>
<comment type="caution">
    <text evidence="5">The sequence shown here is derived from an EMBL/GenBank/DDBJ whole genome shotgun (WGS) entry which is preliminary data.</text>
</comment>
<accession>A0A2G5IDI6</accession>
<dbReference type="InterPro" id="IPR008854">
    <property type="entry name" value="TPMT"/>
</dbReference>
<dbReference type="InterPro" id="IPR029063">
    <property type="entry name" value="SAM-dependent_MTases_sf"/>
</dbReference>
<dbReference type="SUPFAM" id="SSF53335">
    <property type="entry name" value="S-adenosyl-L-methionine-dependent methyltransferases"/>
    <property type="match status" value="1"/>
</dbReference>
<dbReference type="EMBL" id="LKMD01000099">
    <property type="protein sequence ID" value="PIB02839.1"/>
    <property type="molecule type" value="Genomic_DNA"/>
</dbReference>
<evidence type="ECO:0000256" key="1">
    <source>
        <dbReference type="ARBA" id="ARBA00022553"/>
    </source>
</evidence>
<dbReference type="PANTHER" id="PTHR32183:SF6">
    <property type="entry name" value="CYSTEINE SULFINATE DESULFINASE_CYSTEINE DESULFURASE AND RELATED ENZYMES"/>
    <property type="match status" value="1"/>
</dbReference>
<dbReference type="GO" id="GO:0032259">
    <property type="term" value="P:methylation"/>
    <property type="evidence" value="ECO:0007669"/>
    <property type="project" value="UniProtKB-KW"/>
</dbReference>
<dbReference type="AlphaFoldDB" id="A0A2G5IDI6"/>
<dbReference type="Gene3D" id="3.40.50.150">
    <property type="entry name" value="Vaccinia Virus protein VP39"/>
    <property type="match status" value="1"/>
</dbReference>
<evidence type="ECO:0000313" key="6">
    <source>
        <dbReference type="Proteomes" id="UP000230605"/>
    </source>
</evidence>
<keyword evidence="4" id="KW-0949">S-adenosyl-L-methionine</keyword>
<dbReference type="PROSITE" id="PS51585">
    <property type="entry name" value="SAM_MT_TPMT"/>
    <property type="match status" value="1"/>
</dbReference>
<protein>
    <submittedName>
        <fullName evidence="5">Putative thiol methyltransferase 2</fullName>
    </submittedName>
</protein>
<sequence length="307" mass="34342">MRRNTFQLLPRHVCRRTSRIHQARPRFRETGNSIMAVPDAARQKLRETFEGRTLDKQLSGWDELWKQEVTPWDRAGPSQALADAITGNADILGAPIKNDPSKQRKRALVPGCGRGYDVLLLASLGYDVYGVDGSQTAIEAARKMQKGADKSATYRALETEFGRGRETFVENDFFKDDFLETTGGGNFDLIFDYTFLCALPPPLRPSWAKRMSALLAPGGHLICLEWPLHKPPREGGPPHGLSAELYETLLRRPGQEVQYDESGKIATNDAELAGNALVCAKRYRPERTHEAGKDSDYVSLWQHTNSS</sequence>
<gene>
    <name evidence="5" type="ORF">CB0940_11734</name>
</gene>
<keyword evidence="1" id="KW-0597">Phosphoprotein</keyword>
<dbReference type="PANTHER" id="PTHR32183">
    <property type="match status" value="1"/>
</dbReference>
<evidence type="ECO:0000313" key="5">
    <source>
        <dbReference type="EMBL" id="PIB02839.1"/>
    </source>
</evidence>
<dbReference type="GO" id="GO:0008757">
    <property type="term" value="F:S-adenosylmethionine-dependent methyltransferase activity"/>
    <property type="evidence" value="ECO:0007669"/>
    <property type="project" value="InterPro"/>
</dbReference>
<keyword evidence="2 5" id="KW-0489">Methyltransferase</keyword>
<evidence type="ECO:0000256" key="4">
    <source>
        <dbReference type="ARBA" id="ARBA00022691"/>
    </source>
</evidence>
<dbReference type="CDD" id="cd02440">
    <property type="entry name" value="AdoMet_MTases"/>
    <property type="match status" value="1"/>
</dbReference>
<dbReference type="Proteomes" id="UP000230605">
    <property type="component" value="Chromosome 10"/>
</dbReference>
<proteinExistence type="predicted"/>